<dbReference type="OrthoDB" id="8416215at2"/>
<dbReference type="Gene3D" id="3.20.20.450">
    <property type="entry name" value="EAL domain"/>
    <property type="match status" value="1"/>
</dbReference>
<protein>
    <submittedName>
        <fullName evidence="5">PAS domain S-box-containing protein/diguanylate cyclase (GGDEF) domain-containing protein</fullName>
    </submittedName>
</protein>
<dbReference type="InterPro" id="IPR035965">
    <property type="entry name" value="PAS-like_dom_sf"/>
</dbReference>
<name>A0A1I1I1H6_9GAMM</name>
<dbReference type="Pfam" id="PF13426">
    <property type="entry name" value="PAS_9"/>
    <property type="match status" value="1"/>
</dbReference>
<dbReference type="AlphaFoldDB" id="A0A1I1I1H6"/>
<dbReference type="InterPro" id="IPR035919">
    <property type="entry name" value="EAL_sf"/>
</dbReference>
<reference evidence="5 6" key="1">
    <citation type="submission" date="2016-10" db="EMBL/GenBank/DDBJ databases">
        <authorList>
            <person name="de Groot N.N."/>
        </authorList>
    </citation>
    <scope>NUCLEOTIDE SEQUENCE [LARGE SCALE GENOMIC DNA]</scope>
    <source>
        <strain evidence="5 6">DSM 18438</strain>
    </source>
</reference>
<feature type="domain" description="GGDEF" evidence="4">
    <location>
        <begin position="174"/>
        <end position="321"/>
    </location>
</feature>
<dbReference type="PROSITE" id="PS50883">
    <property type="entry name" value="EAL"/>
    <property type="match status" value="1"/>
</dbReference>
<dbReference type="InterPro" id="IPR000014">
    <property type="entry name" value="PAS"/>
</dbReference>
<dbReference type="RefSeq" id="WP_091963228.1">
    <property type="nucleotide sequence ID" value="NZ_FOLH01000004.1"/>
</dbReference>
<gene>
    <name evidence="5" type="ORF">SAMN05660443_2143</name>
</gene>
<dbReference type="PROSITE" id="PS50112">
    <property type="entry name" value="PAS"/>
    <property type="match status" value="1"/>
</dbReference>
<dbReference type="NCBIfam" id="TIGR00229">
    <property type="entry name" value="sensory_box"/>
    <property type="match status" value="1"/>
</dbReference>
<dbReference type="Pfam" id="PF00990">
    <property type="entry name" value="GGDEF"/>
    <property type="match status" value="2"/>
</dbReference>
<dbReference type="InterPro" id="IPR000700">
    <property type="entry name" value="PAS-assoc_C"/>
</dbReference>
<dbReference type="SUPFAM" id="SSF55785">
    <property type="entry name" value="PYP-like sensor domain (PAS domain)"/>
    <property type="match status" value="1"/>
</dbReference>
<evidence type="ECO:0000313" key="6">
    <source>
        <dbReference type="Proteomes" id="UP000199058"/>
    </source>
</evidence>
<dbReference type="PROSITE" id="PS50887">
    <property type="entry name" value="GGDEF"/>
    <property type="match status" value="1"/>
</dbReference>
<feature type="domain" description="PAS" evidence="1">
    <location>
        <begin position="17"/>
        <end position="62"/>
    </location>
</feature>
<dbReference type="PANTHER" id="PTHR44757">
    <property type="entry name" value="DIGUANYLATE CYCLASE DGCP"/>
    <property type="match status" value="1"/>
</dbReference>
<dbReference type="InterPro" id="IPR043128">
    <property type="entry name" value="Rev_trsase/Diguanyl_cyclase"/>
</dbReference>
<dbReference type="CDD" id="cd01949">
    <property type="entry name" value="GGDEF"/>
    <property type="match status" value="1"/>
</dbReference>
<dbReference type="SMART" id="SM00267">
    <property type="entry name" value="GGDEF"/>
    <property type="match status" value="1"/>
</dbReference>
<evidence type="ECO:0000313" key="5">
    <source>
        <dbReference type="EMBL" id="SFC30147.1"/>
    </source>
</evidence>
<organism evidence="5 6">
    <name type="scientific">Marinospirillum celere</name>
    <dbReference type="NCBI Taxonomy" id="1122252"/>
    <lineage>
        <taxon>Bacteria</taxon>
        <taxon>Pseudomonadati</taxon>
        <taxon>Pseudomonadota</taxon>
        <taxon>Gammaproteobacteria</taxon>
        <taxon>Oceanospirillales</taxon>
        <taxon>Oceanospirillaceae</taxon>
        <taxon>Marinospirillum</taxon>
    </lineage>
</organism>
<dbReference type="InterPro" id="IPR052155">
    <property type="entry name" value="Biofilm_reg_signaling"/>
</dbReference>
<dbReference type="InterPro" id="IPR000160">
    <property type="entry name" value="GGDEF_dom"/>
</dbReference>
<dbReference type="InterPro" id="IPR001633">
    <property type="entry name" value="EAL_dom"/>
</dbReference>
<dbReference type="CDD" id="cd01948">
    <property type="entry name" value="EAL"/>
    <property type="match status" value="1"/>
</dbReference>
<dbReference type="STRING" id="1122252.SAMN05660443_2143"/>
<dbReference type="SMART" id="SM00091">
    <property type="entry name" value="PAS"/>
    <property type="match status" value="1"/>
</dbReference>
<feature type="domain" description="PAC" evidence="2">
    <location>
        <begin position="90"/>
        <end position="142"/>
    </location>
</feature>
<dbReference type="SMART" id="SM00052">
    <property type="entry name" value="EAL"/>
    <property type="match status" value="1"/>
</dbReference>
<accession>A0A1I1I1H6</accession>
<evidence type="ECO:0000259" key="2">
    <source>
        <dbReference type="PROSITE" id="PS50113"/>
    </source>
</evidence>
<dbReference type="EMBL" id="FOLH01000004">
    <property type="protein sequence ID" value="SFC30147.1"/>
    <property type="molecule type" value="Genomic_DNA"/>
</dbReference>
<dbReference type="SUPFAM" id="SSF141868">
    <property type="entry name" value="EAL domain-like"/>
    <property type="match status" value="1"/>
</dbReference>
<keyword evidence="6" id="KW-1185">Reference proteome</keyword>
<dbReference type="Pfam" id="PF00563">
    <property type="entry name" value="EAL"/>
    <property type="match status" value="1"/>
</dbReference>
<dbReference type="InterPro" id="IPR029787">
    <property type="entry name" value="Nucleotide_cyclase"/>
</dbReference>
<evidence type="ECO:0000259" key="1">
    <source>
        <dbReference type="PROSITE" id="PS50112"/>
    </source>
</evidence>
<evidence type="ECO:0000259" key="4">
    <source>
        <dbReference type="PROSITE" id="PS50887"/>
    </source>
</evidence>
<dbReference type="PANTHER" id="PTHR44757:SF2">
    <property type="entry name" value="BIOFILM ARCHITECTURE MAINTENANCE PROTEIN MBAA"/>
    <property type="match status" value="1"/>
</dbReference>
<dbReference type="Gene3D" id="3.30.450.20">
    <property type="entry name" value="PAS domain"/>
    <property type="match status" value="1"/>
</dbReference>
<dbReference type="NCBIfam" id="TIGR00254">
    <property type="entry name" value="GGDEF"/>
    <property type="match status" value="2"/>
</dbReference>
<feature type="domain" description="EAL" evidence="3">
    <location>
        <begin position="330"/>
        <end position="583"/>
    </location>
</feature>
<evidence type="ECO:0000259" key="3">
    <source>
        <dbReference type="PROSITE" id="PS50883"/>
    </source>
</evidence>
<dbReference type="Proteomes" id="UP000199058">
    <property type="component" value="Unassembled WGS sequence"/>
</dbReference>
<sequence length="589" mass="65903">MSMERLPTEQRHDDPVKSPLLVALANKLRHALVITDADRRILYVNPAYQKLTGIDKKQALGQITDLNPSGRHHPDFYSKVWKELEVKGVWEGEIWAYRAEGTAYLQHLSLEAIKDAKGNIENFFALFSDLTEQDSSAAELEHLTHYDPLTDLPNRLLFRNRLGHEFNISNRHNSRTGLVLLNLDRFKLINDAFGYAAGDCLLIEIAHRLQGAIRCTDLLARQEQRQERDADLLSRMGGDDFSFILSELRKPDDAGIVAERLLSCFETPFYIEGEEVYISASLGLAVYPDNADNEDALLQCAESALKQVKRDGKGGYRFFSEDLNISSARRVRMETRMRNAIANQEFVLYYQPKQDLTTGWITGMEALIRWPSDEGMITPGEFIPLAEDTGLINPLGRWILFQALQDTQIASKAVGYPLQVAVNLSMRQFQRPGLGSLIQEAIQATGIQPEQVELEITESMVAEEVEKAINTMQELRSLGVRLAIDDFGTGYSSMAYLRNFPVNTLKIDQSFVQDLVKDDSNTAIISAVIGLGKGLGMQVVAEGVETALQRKLLEEAGCHVGQGYHFSYPLPLPQLIGLLKDAQNAASNT</sequence>
<dbReference type="CDD" id="cd00130">
    <property type="entry name" value="PAS"/>
    <property type="match status" value="1"/>
</dbReference>
<dbReference type="Gene3D" id="3.30.70.270">
    <property type="match status" value="1"/>
</dbReference>
<dbReference type="SUPFAM" id="SSF55073">
    <property type="entry name" value="Nucleotide cyclase"/>
    <property type="match status" value="1"/>
</dbReference>
<proteinExistence type="predicted"/>
<dbReference type="PROSITE" id="PS50113">
    <property type="entry name" value="PAC"/>
    <property type="match status" value="1"/>
</dbReference>